<feature type="region of interest" description="Disordered" evidence="1">
    <location>
        <begin position="1"/>
        <end position="24"/>
    </location>
</feature>
<dbReference type="EMBL" id="NAJL01000015">
    <property type="protein sequence ID" value="TKA29112.1"/>
    <property type="molecule type" value="Genomic_DNA"/>
</dbReference>
<proteinExistence type="predicted"/>
<accession>A0A4U0U3L8</accession>
<dbReference type="Proteomes" id="UP000308549">
    <property type="component" value="Unassembled WGS sequence"/>
</dbReference>
<comment type="caution">
    <text evidence="2">The sequence shown here is derived from an EMBL/GenBank/DDBJ whole genome shotgun (WGS) entry which is preliminary data.</text>
</comment>
<reference evidence="2 3" key="1">
    <citation type="submission" date="2017-03" db="EMBL/GenBank/DDBJ databases">
        <title>Genomes of endolithic fungi from Antarctica.</title>
        <authorList>
            <person name="Coleine C."/>
            <person name="Masonjones S."/>
            <person name="Stajich J.E."/>
        </authorList>
    </citation>
    <scope>NUCLEOTIDE SEQUENCE [LARGE SCALE GENOMIC DNA]</scope>
    <source>
        <strain evidence="2 3">CCFEE 6315</strain>
    </source>
</reference>
<organism evidence="2 3">
    <name type="scientific">Salinomyces thailandicus</name>
    <dbReference type="NCBI Taxonomy" id="706561"/>
    <lineage>
        <taxon>Eukaryota</taxon>
        <taxon>Fungi</taxon>
        <taxon>Dikarya</taxon>
        <taxon>Ascomycota</taxon>
        <taxon>Pezizomycotina</taxon>
        <taxon>Dothideomycetes</taxon>
        <taxon>Dothideomycetidae</taxon>
        <taxon>Mycosphaerellales</taxon>
        <taxon>Teratosphaeriaceae</taxon>
        <taxon>Salinomyces</taxon>
    </lineage>
</organism>
<feature type="compositionally biased region" description="Polar residues" evidence="1">
    <location>
        <begin position="1"/>
        <end position="14"/>
    </location>
</feature>
<protein>
    <submittedName>
        <fullName evidence="2">Uncharacterized protein</fullName>
    </submittedName>
</protein>
<dbReference type="AlphaFoldDB" id="A0A4U0U3L8"/>
<name>A0A4U0U3L8_9PEZI</name>
<evidence type="ECO:0000313" key="3">
    <source>
        <dbReference type="Proteomes" id="UP000308549"/>
    </source>
</evidence>
<evidence type="ECO:0000313" key="2">
    <source>
        <dbReference type="EMBL" id="TKA29112.1"/>
    </source>
</evidence>
<evidence type="ECO:0000256" key="1">
    <source>
        <dbReference type="SAM" id="MobiDB-lite"/>
    </source>
</evidence>
<sequence length="161" mass="17130">MPSPSGPNDSSRPIPSTPPTGFSRIDTLMTQARARISATPDLVAEIRAEALTALTPSFPPTPAELDVAERTDHAIAVSRKLAAEGQDALKRPLSAYLPAEESTVEERVVLSAHPQGPDAPTVNVYKTANAMKRGEAPQQAKLAPGVVSSTRIPFRRLLDES</sequence>
<gene>
    <name evidence="2" type="ORF">B0A50_03622</name>
</gene>
<keyword evidence="3" id="KW-1185">Reference proteome</keyword>
<dbReference type="OrthoDB" id="3863199at2759"/>